<evidence type="ECO:0000259" key="1">
    <source>
        <dbReference type="Pfam" id="PF13456"/>
    </source>
</evidence>
<dbReference type="PANTHER" id="PTHR47074:SF61">
    <property type="entry name" value="RNASE H TYPE-1 DOMAIN-CONTAINING PROTEIN"/>
    <property type="match status" value="1"/>
</dbReference>
<reference evidence="2 3" key="1">
    <citation type="submission" date="2015-01" db="EMBL/GenBank/DDBJ databases">
        <title>Genome of allotetraploid Gossypium barbadense reveals genomic plasticity and fiber elongation in cotton evolution.</title>
        <authorList>
            <person name="Chen X."/>
            <person name="Liu X."/>
            <person name="Zhao B."/>
            <person name="Zheng H."/>
            <person name="Hu Y."/>
            <person name="Lu G."/>
            <person name="Yang C."/>
            <person name="Chen J."/>
            <person name="Shan C."/>
            <person name="Zhang L."/>
            <person name="Zhou Y."/>
            <person name="Wang L."/>
            <person name="Guo W."/>
            <person name="Bai Y."/>
            <person name="Ruan J."/>
            <person name="Shangguan X."/>
            <person name="Mao Y."/>
            <person name="Jiang J."/>
            <person name="Zhu Y."/>
            <person name="Lei J."/>
            <person name="Kang H."/>
            <person name="Chen S."/>
            <person name="He X."/>
            <person name="Wang R."/>
            <person name="Wang Y."/>
            <person name="Chen J."/>
            <person name="Wang L."/>
            <person name="Yu S."/>
            <person name="Wang B."/>
            <person name="Wei J."/>
            <person name="Song S."/>
            <person name="Lu X."/>
            <person name="Gao Z."/>
            <person name="Gu W."/>
            <person name="Deng X."/>
            <person name="Ma D."/>
            <person name="Wang S."/>
            <person name="Liang W."/>
            <person name="Fang L."/>
            <person name="Cai C."/>
            <person name="Zhu X."/>
            <person name="Zhou B."/>
            <person name="Zhang Y."/>
            <person name="Chen Z."/>
            <person name="Xu S."/>
            <person name="Zhu R."/>
            <person name="Wang S."/>
            <person name="Zhang T."/>
            <person name="Zhao G."/>
        </authorList>
    </citation>
    <scope>NUCLEOTIDE SEQUENCE [LARGE SCALE GENOMIC DNA]</scope>
    <source>
        <strain evidence="3">cv. Xinhai21</strain>
        <tissue evidence="2">Leaf</tissue>
    </source>
</reference>
<evidence type="ECO:0000313" key="3">
    <source>
        <dbReference type="Proteomes" id="UP000239757"/>
    </source>
</evidence>
<dbReference type="InterPro" id="IPR002156">
    <property type="entry name" value="RNaseH_domain"/>
</dbReference>
<dbReference type="AlphaFoldDB" id="A0A2P5XPV2"/>
<dbReference type="InterPro" id="IPR052929">
    <property type="entry name" value="RNase_H-like_EbsB-rel"/>
</dbReference>
<dbReference type="OrthoDB" id="984173at2759"/>
<sequence length="133" mass="15737">MARMMGLSTSQLQVLWSEMKKGQYYYLARRFIKGFFSDFAAEAIACRKVVQVGFEQDWPKIIVEGDSLTVIKKCKKINRSRRFKFKHTPRSANALAHILATETLKRKEMIYLEMSVPRYAENQQRIEWQREPN</sequence>
<dbReference type="EMBL" id="KZ664478">
    <property type="protein sequence ID" value="PPS05314.1"/>
    <property type="molecule type" value="Genomic_DNA"/>
</dbReference>
<dbReference type="GO" id="GO:0004523">
    <property type="term" value="F:RNA-DNA hybrid ribonuclease activity"/>
    <property type="evidence" value="ECO:0007669"/>
    <property type="project" value="InterPro"/>
</dbReference>
<protein>
    <recommendedName>
        <fullName evidence="1">RNase H type-1 domain-containing protein</fullName>
    </recommendedName>
</protein>
<proteinExistence type="predicted"/>
<dbReference type="Pfam" id="PF13456">
    <property type="entry name" value="RVT_3"/>
    <property type="match status" value="1"/>
</dbReference>
<dbReference type="CDD" id="cd06222">
    <property type="entry name" value="RNase_H_like"/>
    <property type="match status" value="1"/>
</dbReference>
<dbReference type="PANTHER" id="PTHR47074">
    <property type="entry name" value="BNAC02G40300D PROTEIN"/>
    <property type="match status" value="1"/>
</dbReference>
<organism evidence="2 3">
    <name type="scientific">Gossypium barbadense</name>
    <name type="common">Sea Island cotton</name>
    <name type="synonym">Hibiscus barbadensis</name>
    <dbReference type="NCBI Taxonomy" id="3634"/>
    <lineage>
        <taxon>Eukaryota</taxon>
        <taxon>Viridiplantae</taxon>
        <taxon>Streptophyta</taxon>
        <taxon>Embryophyta</taxon>
        <taxon>Tracheophyta</taxon>
        <taxon>Spermatophyta</taxon>
        <taxon>Magnoliopsida</taxon>
        <taxon>eudicotyledons</taxon>
        <taxon>Gunneridae</taxon>
        <taxon>Pentapetalae</taxon>
        <taxon>rosids</taxon>
        <taxon>malvids</taxon>
        <taxon>Malvales</taxon>
        <taxon>Malvaceae</taxon>
        <taxon>Malvoideae</taxon>
        <taxon>Gossypium</taxon>
    </lineage>
</organism>
<evidence type="ECO:0000313" key="2">
    <source>
        <dbReference type="EMBL" id="PPS05314.1"/>
    </source>
</evidence>
<accession>A0A2P5XPV2</accession>
<dbReference type="Proteomes" id="UP000239757">
    <property type="component" value="Unassembled WGS sequence"/>
</dbReference>
<dbReference type="InterPro" id="IPR044730">
    <property type="entry name" value="RNase_H-like_dom_plant"/>
</dbReference>
<feature type="domain" description="RNase H type-1" evidence="1">
    <location>
        <begin position="19"/>
        <end position="78"/>
    </location>
</feature>
<dbReference type="GO" id="GO:0003676">
    <property type="term" value="F:nucleic acid binding"/>
    <property type="evidence" value="ECO:0007669"/>
    <property type="project" value="InterPro"/>
</dbReference>
<name>A0A2P5XPV2_GOSBA</name>
<gene>
    <name evidence="2" type="ORF">GOBAR_AA15344</name>
</gene>